<dbReference type="AlphaFoldDB" id="A0AAW6U8P5"/>
<protein>
    <submittedName>
        <fullName evidence="8">DUF4040 domain-containing protein</fullName>
    </submittedName>
</protein>
<feature type="transmembrane region" description="Helical" evidence="6">
    <location>
        <begin position="52"/>
        <end position="70"/>
    </location>
</feature>
<evidence type="ECO:0000256" key="4">
    <source>
        <dbReference type="ARBA" id="ARBA00022989"/>
    </source>
</evidence>
<dbReference type="Proteomes" id="UP001431532">
    <property type="component" value="Unassembled WGS sequence"/>
</dbReference>
<dbReference type="EMBL" id="JASCXW010000015">
    <property type="protein sequence ID" value="MDI6453029.1"/>
    <property type="molecule type" value="Genomic_DNA"/>
</dbReference>
<sequence>MNEYVPFILQILLIIIALAIVLHKENFTIIILISAFSLVAATLYAINQAPDVAIAEVAIGSAIIPLIYVISISRQREFIVLDRVDHDRHDLDDINEALYEVMSDFVQTYDLRLNICSDIKGTDEDLTSELNVDLIISYDETKQSFVLKGKSSSVLMKHLTEKTSGHAFIEVITLEEGESID</sequence>
<name>A0AAW6U8P5_9MOLU</name>
<feature type="domain" description="MrpA C-terminal/MbhD" evidence="7">
    <location>
        <begin position="11"/>
        <end position="76"/>
    </location>
</feature>
<proteinExistence type="predicted"/>
<evidence type="ECO:0000256" key="1">
    <source>
        <dbReference type="ARBA" id="ARBA00004651"/>
    </source>
</evidence>
<keyword evidence="5 6" id="KW-0472">Membrane</keyword>
<keyword evidence="2" id="KW-1003">Cell membrane</keyword>
<evidence type="ECO:0000259" key="7">
    <source>
        <dbReference type="Pfam" id="PF13244"/>
    </source>
</evidence>
<evidence type="ECO:0000256" key="3">
    <source>
        <dbReference type="ARBA" id="ARBA00022692"/>
    </source>
</evidence>
<dbReference type="InterPro" id="IPR025383">
    <property type="entry name" value="MrpA_C/MbhD"/>
</dbReference>
<evidence type="ECO:0000256" key="2">
    <source>
        <dbReference type="ARBA" id="ARBA00022475"/>
    </source>
</evidence>
<feature type="transmembrane region" description="Helical" evidence="6">
    <location>
        <begin position="29"/>
        <end position="46"/>
    </location>
</feature>
<reference evidence="8" key="1">
    <citation type="submission" date="2023-05" db="EMBL/GenBank/DDBJ databases">
        <title>Mariniplasma microaerophilum sp. nov., a novel anaerobic mollicute isolated from terrestrial mud volcano, Taman Peninsula, Russia.</title>
        <authorList>
            <person name="Khomyakova M.A."/>
            <person name="Merkel A.Y."/>
            <person name="Slobodkin A.I."/>
        </authorList>
    </citation>
    <scope>NUCLEOTIDE SEQUENCE</scope>
    <source>
        <strain evidence="8">M4Ah</strain>
    </source>
</reference>
<organism evidence="8 9">
    <name type="scientific">Peloplasma aerotolerans</name>
    <dbReference type="NCBI Taxonomy" id="3044389"/>
    <lineage>
        <taxon>Bacteria</taxon>
        <taxon>Bacillati</taxon>
        <taxon>Mycoplasmatota</taxon>
        <taxon>Mollicutes</taxon>
        <taxon>Acholeplasmatales</taxon>
        <taxon>Acholeplasmataceae</taxon>
        <taxon>Peloplasma</taxon>
    </lineage>
</organism>
<evidence type="ECO:0000256" key="6">
    <source>
        <dbReference type="SAM" id="Phobius"/>
    </source>
</evidence>
<dbReference type="Pfam" id="PF13244">
    <property type="entry name" value="MbhD"/>
    <property type="match status" value="1"/>
</dbReference>
<keyword evidence="4 6" id="KW-1133">Transmembrane helix</keyword>
<keyword evidence="3 6" id="KW-0812">Transmembrane</keyword>
<evidence type="ECO:0000313" key="8">
    <source>
        <dbReference type="EMBL" id="MDI6453029.1"/>
    </source>
</evidence>
<dbReference type="RefSeq" id="WP_282839457.1">
    <property type="nucleotide sequence ID" value="NZ_JASCXW010000015.1"/>
</dbReference>
<dbReference type="GO" id="GO:0005886">
    <property type="term" value="C:plasma membrane"/>
    <property type="evidence" value="ECO:0007669"/>
    <property type="project" value="UniProtKB-SubCell"/>
</dbReference>
<comment type="caution">
    <text evidence="8">The sequence shown here is derived from an EMBL/GenBank/DDBJ whole genome shotgun (WGS) entry which is preliminary data.</text>
</comment>
<gene>
    <name evidence="8" type="ORF">QJ521_05605</name>
</gene>
<evidence type="ECO:0000256" key="5">
    <source>
        <dbReference type="ARBA" id="ARBA00023136"/>
    </source>
</evidence>
<feature type="transmembrane region" description="Helical" evidence="6">
    <location>
        <begin position="6"/>
        <end position="22"/>
    </location>
</feature>
<evidence type="ECO:0000313" key="9">
    <source>
        <dbReference type="Proteomes" id="UP001431532"/>
    </source>
</evidence>
<comment type="subcellular location">
    <subcellularLocation>
        <location evidence="1">Cell membrane</location>
        <topology evidence="1">Multi-pass membrane protein</topology>
    </subcellularLocation>
</comment>
<keyword evidence="9" id="KW-1185">Reference proteome</keyword>
<accession>A0AAW6U8P5</accession>